<keyword evidence="3" id="KW-1185">Reference proteome</keyword>
<name>A0A9P6G6V9_9PLEO</name>
<feature type="domain" description="Tc1-like transposase DDE" evidence="1">
    <location>
        <begin position="153"/>
        <end position="223"/>
    </location>
</feature>
<dbReference type="SUPFAM" id="SSF46689">
    <property type="entry name" value="Homeodomain-like"/>
    <property type="match status" value="1"/>
</dbReference>
<organism evidence="2 3">
    <name type="scientific">Paraphaeosphaeria minitans</name>
    <dbReference type="NCBI Taxonomy" id="565426"/>
    <lineage>
        <taxon>Eukaryota</taxon>
        <taxon>Fungi</taxon>
        <taxon>Dikarya</taxon>
        <taxon>Ascomycota</taxon>
        <taxon>Pezizomycotina</taxon>
        <taxon>Dothideomycetes</taxon>
        <taxon>Pleosporomycetidae</taxon>
        <taxon>Pleosporales</taxon>
        <taxon>Massarineae</taxon>
        <taxon>Didymosphaeriaceae</taxon>
        <taxon>Paraphaeosphaeria</taxon>
    </lineage>
</organism>
<evidence type="ECO:0000313" key="3">
    <source>
        <dbReference type="Proteomes" id="UP000756921"/>
    </source>
</evidence>
<protein>
    <recommendedName>
        <fullName evidence="1">Tc1-like transposase DDE domain-containing protein</fullName>
    </recommendedName>
</protein>
<dbReference type="Proteomes" id="UP000756921">
    <property type="component" value="Unassembled WGS sequence"/>
</dbReference>
<sequence length="302" mass="34468">MPQDPGRPTGCRIQPSLIQAIVDRVNDGKNNEEIHRELGVDPKTVRKYRLNLKAFGEPIGPRYVRRGRPPVLKQCHRDALLEMLRGKPTAYLDEMQDFLYDEYDVKISVATLDRELEAMRWSGKAASKAARERHEGLRRAFRARCEQIYRPHQIVCLDESACNERTGDRKYGWSEVNTACDVRYSAKRSERWSLLPATDVDGYVAHMIYQGAITAELMEDFVANQCSWRGGRVAEGKVYGYGPCPTRQEQHLYALYSITSRSIASRYLYPLLGQLSVAVSTYYLAAATFCSPPDRSQKVLYT</sequence>
<dbReference type="PANTHER" id="PTHR46564:SF1">
    <property type="entry name" value="TRANSPOSASE"/>
    <property type="match status" value="1"/>
</dbReference>
<evidence type="ECO:0000313" key="2">
    <source>
        <dbReference type="EMBL" id="KAF9729942.1"/>
    </source>
</evidence>
<dbReference type="AlphaFoldDB" id="A0A9P6G6V9"/>
<dbReference type="Pfam" id="PF13358">
    <property type="entry name" value="DDE_3"/>
    <property type="match status" value="1"/>
</dbReference>
<proteinExistence type="predicted"/>
<dbReference type="OrthoDB" id="3792632at2759"/>
<dbReference type="EMBL" id="WJXW01000015">
    <property type="protein sequence ID" value="KAF9729942.1"/>
    <property type="molecule type" value="Genomic_DNA"/>
</dbReference>
<dbReference type="InterPro" id="IPR038717">
    <property type="entry name" value="Tc1-like_DDE_dom"/>
</dbReference>
<dbReference type="PANTHER" id="PTHR46564">
    <property type="entry name" value="TRANSPOSASE"/>
    <property type="match status" value="1"/>
</dbReference>
<gene>
    <name evidence="2" type="ORF">PMIN01_11875</name>
</gene>
<accession>A0A9P6G6V9</accession>
<comment type="caution">
    <text evidence="2">The sequence shown here is derived from an EMBL/GenBank/DDBJ whole genome shotgun (WGS) entry which is preliminary data.</text>
</comment>
<evidence type="ECO:0000259" key="1">
    <source>
        <dbReference type="Pfam" id="PF13358"/>
    </source>
</evidence>
<dbReference type="InterPro" id="IPR009057">
    <property type="entry name" value="Homeodomain-like_sf"/>
</dbReference>
<reference evidence="2" key="1">
    <citation type="journal article" date="2020" name="Mol. Plant Microbe Interact.">
        <title>Genome Sequence of the Biocontrol Agent Coniothyrium minitans strain Conio (IMI 134523).</title>
        <authorList>
            <person name="Patel D."/>
            <person name="Shittu T.A."/>
            <person name="Baroncelli R."/>
            <person name="Muthumeenakshi S."/>
            <person name="Osborne T.H."/>
            <person name="Janganan T.K."/>
            <person name="Sreenivasaprasad S."/>
        </authorList>
    </citation>
    <scope>NUCLEOTIDE SEQUENCE</scope>
    <source>
        <strain evidence="2">Conio</strain>
    </source>
</reference>